<reference evidence="6" key="1">
    <citation type="submission" date="2018-02" db="EMBL/GenBank/DDBJ databases">
        <authorList>
            <person name="Cohen D.B."/>
            <person name="Kent A.D."/>
        </authorList>
    </citation>
    <scope>NUCLEOTIDE SEQUENCE</scope>
</reference>
<feature type="chain" id="PRO_5014873562" description="SGNH hydrolase-type esterase domain-containing protein" evidence="5">
    <location>
        <begin position="22"/>
        <end position="274"/>
    </location>
</feature>
<keyword evidence="5" id="KW-0732">Signal</keyword>
<gene>
    <name evidence="6" type="ORF">FSB_LOCUS26254</name>
</gene>
<keyword evidence="3" id="KW-0442">Lipid degradation</keyword>
<dbReference type="EMBL" id="OIVN01001863">
    <property type="protein sequence ID" value="SPC98372.1"/>
    <property type="molecule type" value="Genomic_DNA"/>
</dbReference>
<proteinExistence type="inferred from homology"/>
<keyword evidence="2" id="KW-0378">Hydrolase</keyword>
<dbReference type="PANTHER" id="PTHR46020">
    <property type="entry name" value="OSJNBB0059K02.9 PROTEIN"/>
    <property type="match status" value="1"/>
</dbReference>
<dbReference type="SUPFAM" id="SSF52266">
    <property type="entry name" value="SGNH hydrolase"/>
    <property type="match status" value="1"/>
</dbReference>
<dbReference type="InterPro" id="IPR036514">
    <property type="entry name" value="SGNH_hydro_sf"/>
</dbReference>
<dbReference type="PANTHER" id="PTHR46020:SF4">
    <property type="entry name" value="OS04G0650200 PROTEIN"/>
    <property type="match status" value="1"/>
</dbReference>
<evidence type="ECO:0008006" key="7">
    <source>
        <dbReference type="Google" id="ProtNLM"/>
    </source>
</evidence>
<dbReference type="AlphaFoldDB" id="A0A2N9GFJ8"/>
<dbReference type="Pfam" id="PF00657">
    <property type="entry name" value="Lipase_GDSL"/>
    <property type="match status" value="1"/>
</dbReference>
<feature type="signal peptide" evidence="5">
    <location>
        <begin position="1"/>
        <end position="21"/>
    </location>
</feature>
<dbReference type="GO" id="GO:0016788">
    <property type="term" value="F:hydrolase activity, acting on ester bonds"/>
    <property type="evidence" value="ECO:0007669"/>
    <property type="project" value="InterPro"/>
</dbReference>
<evidence type="ECO:0000256" key="2">
    <source>
        <dbReference type="ARBA" id="ARBA00022801"/>
    </source>
</evidence>
<name>A0A2N9GFJ8_FAGSY</name>
<evidence type="ECO:0000313" key="6">
    <source>
        <dbReference type="EMBL" id="SPC98372.1"/>
    </source>
</evidence>
<evidence type="ECO:0000256" key="4">
    <source>
        <dbReference type="ARBA" id="ARBA00023098"/>
    </source>
</evidence>
<evidence type="ECO:0000256" key="5">
    <source>
        <dbReference type="SAM" id="SignalP"/>
    </source>
</evidence>
<dbReference type="Gene3D" id="3.40.50.1110">
    <property type="entry name" value="SGNH hydrolase"/>
    <property type="match status" value="2"/>
</dbReference>
<keyword evidence="4" id="KW-0443">Lipid metabolism</keyword>
<comment type="similarity">
    <text evidence="1">Belongs to the 'GDSL' lipolytic enzyme family.</text>
</comment>
<organism evidence="6">
    <name type="scientific">Fagus sylvatica</name>
    <name type="common">Beechnut</name>
    <dbReference type="NCBI Taxonomy" id="28930"/>
    <lineage>
        <taxon>Eukaryota</taxon>
        <taxon>Viridiplantae</taxon>
        <taxon>Streptophyta</taxon>
        <taxon>Embryophyta</taxon>
        <taxon>Tracheophyta</taxon>
        <taxon>Spermatophyta</taxon>
        <taxon>Magnoliopsida</taxon>
        <taxon>eudicotyledons</taxon>
        <taxon>Gunneridae</taxon>
        <taxon>Pentapetalae</taxon>
        <taxon>rosids</taxon>
        <taxon>fabids</taxon>
        <taxon>Fagales</taxon>
        <taxon>Fagaceae</taxon>
        <taxon>Fagus</taxon>
    </lineage>
</organism>
<dbReference type="GO" id="GO:0016042">
    <property type="term" value="P:lipid catabolic process"/>
    <property type="evidence" value="ECO:0007669"/>
    <property type="project" value="UniProtKB-KW"/>
</dbReference>
<evidence type="ECO:0000256" key="1">
    <source>
        <dbReference type="ARBA" id="ARBA00008668"/>
    </source>
</evidence>
<evidence type="ECO:0000256" key="3">
    <source>
        <dbReference type="ARBA" id="ARBA00022963"/>
    </source>
</evidence>
<dbReference type="InterPro" id="IPR001087">
    <property type="entry name" value="GDSL"/>
</dbReference>
<sequence length="274" mass="30875">MDKKSNFLFLLFSIIFTETHAVKGSHRHHHGSTKLFVFGDSYADTGNSRNLFSSSWKEPYGITFPGKPTGRFSDGRVLTDYIGLPVPISYQYDSIFLWYKIGIMVGFTTSIINQLAKNLERIRSLGVPKIVVTAIEPMGCLPQAAASSSYQNCSEIWNLISSFHNQILQQTVQKLNSECEKSVIKILDLYSAFRSAFKSQKHHTGTLKFRNPLKPCCVGVSNDYSCGSLDESGTKKYTVCKNPELSFFWDSVHPSQNGWRAVYSELRSSLHQLC</sequence>
<protein>
    <recommendedName>
        <fullName evidence="7">SGNH hydrolase-type esterase domain-containing protein</fullName>
    </recommendedName>
</protein>
<accession>A0A2N9GFJ8</accession>